<evidence type="ECO:0000313" key="5">
    <source>
        <dbReference type="EMBL" id="THG15314.1"/>
    </source>
</evidence>
<name>A0A4S4EH49_CAMSN</name>
<evidence type="ECO:0000256" key="4">
    <source>
        <dbReference type="ARBA" id="ARBA00023288"/>
    </source>
</evidence>
<reference evidence="5 6" key="1">
    <citation type="journal article" date="2018" name="Proc. Natl. Acad. Sci. U.S.A.">
        <title>Draft genome sequence of Camellia sinensis var. sinensis provides insights into the evolution of the tea genome and tea quality.</title>
        <authorList>
            <person name="Wei C."/>
            <person name="Yang H."/>
            <person name="Wang S."/>
            <person name="Zhao J."/>
            <person name="Liu C."/>
            <person name="Gao L."/>
            <person name="Xia E."/>
            <person name="Lu Y."/>
            <person name="Tai Y."/>
            <person name="She G."/>
            <person name="Sun J."/>
            <person name="Cao H."/>
            <person name="Tong W."/>
            <person name="Gao Q."/>
            <person name="Li Y."/>
            <person name="Deng W."/>
            <person name="Jiang X."/>
            <person name="Wang W."/>
            <person name="Chen Q."/>
            <person name="Zhang S."/>
            <person name="Li H."/>
            <person name="Wu J."/>
            <person name="Wang P."/>
            <person name="Li P."/>
            <person name="Shi C."/>
            <person name="Zheng F."/>
            <person name="Jian J."/>
            <person name="Huang B."/>
            <person name="Shan D."/>
            <person name="Shi M."/>
            <person name="Fang C."/>
            <person name="Yue Y."/>
            <person name="Li F."/>
            <person name="Li D."/>
            <person name="Wei S."/>
            <person name="Han B."/>
            <person name="Jiang C."/>
            <person name="Yin Y."/>
            <person name="Xia T."/>
            <person name="Zhang Z."/>
            <person name="Bennetzen J.L."/>
            <person name="Zhao S."/>
            <person name="Wan X."/>
        </authorList>
    </citation>
    <scope>NUCLEOTIDE SEQUENCE [LARGE SCALE GENOMIC DNA]</scope>
    <source>
        <strain evidence="6">cv. Shuchazao</strain>
        <tissue evidence="5">Leaf</tissue>
    </source>
</reference>
<dbReference type="AlphaFoldDB" id="A0A4S4EH49"/>
<comment type="caution">
    <text evidence="5">The sequence shown here is derived from an EMBL/GenBank/DDBJ whole genome shotgun (WGS) entry which is preliminary data.</text>
</comment>
<accession>A0A4S4EH49</accession>
<dbReference type="InterPro" id="IPR019142">
    <property type="entry name" value="Dymeclin"/>
</dbReference>
<dbReference type="PANTHER" id="PTHR12895">
    <property type="entry name" value="DYMECLIN"/>
    <property type="match status" value="1"/>
</dbReference>
<proteinExistence type="inferred from homology"/>
<gene>
    <name evidence="5" type="ORF">TEA_008782</name>
</gene>
<evidence type="ECO:0000256" key="2">
    <source>
        <dbReference type="ARBA" id="ARBA00015736"/>
    </source>
</evidence>
<dbReference type="GO" id="GO:0005794">
    <property type="term" value="C:Golgi apparatus"/>
    <property type="evidence" value="ECO:0007669"/>
    <property type="project" value="TreeGrafter"/>
</dbReference>
<keyword evidence="3" id="KW-0519">Myristate</keyword>
<sequence length="844" mass="95201">MGAVPSTPRWGSAARPQDTAEYLIGTFVGEKSFPLASDYWQKLLELPLDLDWPAHRVRQACEVFAQNNYYTRHLAKILIHLAWCLQECASTSGALPSAFMKAFNATYISSVFLKHLIENAKSDTFEELYLSIGESEAVPNNSLRDSGFFTADQNIANLVIHSLLSFIGKVDVSPNTYLLHHEVLNFMLVAMSTQLVSGPSPGPKDIHPFIDVAMVQESSLVGLVVHKLLLNYISQPRLPLNSASYNMFPEGNHISVLHRVGSAAASFVLLPFSYFVSSSGEASRSALADSSLHVLLTLIHYRKCVLDASVKDKSDDSATSEFVLKENTYFSENPYCKALENARDIEIDRVDIEGNAHSGPLVRLPFASLFDTLGMCLNDETAVLLLYSLVHGNSDFLEYVLVRTDLDTLDIATICPNLICVSAQNQQLVPMLEALYNASKRTSNQIYMVLIILLILSQDSSFNASIHKLVLPSVPWYQERLLHQTSLGSLMVIILIRTVKYNLSKLRDVYLHTNCLATLANMAPHFHRLSAYASQRLVSLFDMLSRKYSKLAELKNDKMHIGYGESIGGDSLPEDSVSTELHIYTDFLRIVLEILNSILTYALPRNPEVVYAIMHRQEIFQPFKNHPRFNELLENIFTVLDFFNSRMDAQRVDGEWSVEKVLQVIIINCRSWRGDGMKMFTQLRFTYEQESHPEEFFIPYVWQLVISRSALDFDPRSINLFPVDLPVEDSFEGVEVDKHQNAELNGDAVQQGITEPAPKPSGTLCQANHSHGQLIQSPDECHVPNPPSGLTPINTIDLCLVYLKRPIPQEQNLMLAVTLDCTQFHLMREIIYFCLYLKRLIRQE</sequence>
<dbReference type="GO" id="GO:0007030">
    <property type="term" value="P:Golgi organization"/>
    <property type="evidence" value="ECO:0007669"/>
    <property type="project" value="TreeGrafter"/>
</dbReference>
<dbReference type="EMBL" id="SDRB02004811">
    <property type="protein sequence ID" value="THG15314.1"/>
    <property type="molecule type" value="Genomic_DNA"/>
</dbReference>
<dbReference type="PANTHER" id="PTHR12895:SF9">
    <property type="entry name" value="DYMECLIN"/>
    <property type="match status" value="1"/>
</dbReference>
<evidence type="ECO:0000313" key="6">
    <source>
        <dbReference type="Proteomes" id="UP000306102"/>
    </source>
</evidence>
<evidence type="ECO:0000256" key="1">
    <source>
        <dbReference type="ARBA" id="ARBA00010603"/>
    </source>
</evidence>
<dbReference type="Proteomes" id="UP000306102">
    <property type="component" value="Unassembled WGS sequence"/>
</dbReference>
<evidence type="ECO:0000256" key="3">
    <source>
        <dbReference type="ARBA" id="ARBA00022707"/>
    </source>
</evidence>
<dbReference type="Pfam" id="PF09742">
    <property type="entry name" value="Dymeclin"/>
    <property type="match status" value="1"/>
</dbReference>
<comment type="similarity">
    <text evidence="1">Belongs to the dymeclin family.</text>
</comment>
<keyword evidence="6" id="KW-1185">Reference proteome</keyword>
<organism evidence="5 6">
    <name type="scientific">Camellia sinensis var. sinensis</name>
    <name type="common">China tea</name>
    <dbReference type="NCBI Taxonomy" id="542762"/>
    <lineage>
        <taxon>Eukaryota</taxon>
        <taxon>Viridiplantae</taxon>
        <taxon>Streptophyta</taxon>
        <taxon>Embryophyta</taxon>
        <taxon>Tracheophyta</taxon>
        <taxon>Spermatophyta</taxon>
        <taxon>Magnoliopsida</taxon>
        <taxon>eudicotyledons</taxon>
        <taxon>Gunneridae</taxon>
        <taxon>Pentapetalae</taxon>
        <taxon>asterids</taxon>
        <taxon>Ericales</taxon>
        <taxon>Theaceae</taxon>
        <taxon>Camellia</taxon>
    </lineage>
</organism>
<protein>
    <recommendedName>
        <fullName evidence="2">Dymeclin</fullName>
    </recommendedName>
</protein>
<keyword evidence="4" id="KW-0449">Lipoprotein</keyword>